<gene>
    <name evidence="2" type="ORF">C1H76_1353</name>
</gene>
<evidence type="ECO:0000313" key="3">
    <source>
        <dbReference type="Proteomes" id="UP000308133"/>
    </source>
</evidence>
<sequence length="105" mass="10347">MSAGNKHYGVGGTAQDGGISTKDTVKDGGPDGGNENSDSSYQPSEGVDDSAPKTTRSGGQHGQAKTSNPNYGVGGTAKDGDISTADTVADGGPDDGEADPDFKPS</sequence>
<comment type="caution">
    <text evidence="2">The sequence shown here is derived from an EMBL/GenBank/DDBJ whole genome shotgun (WGS) entry which is preliminary data.</text>
</comment>
<feature type="compositionally biased region" description="Polar residues" evidence="1">
    <location>
        <begin position="34"/>
        <end position="43"/>
    </location>
</feature>
<reference evidence="2 3" key="1">
    <citation type="submission" date="2018-02" db="EMBL/GenBank/DDBJ databases">
        <title>Draft genome sequences of Elsinoe sp., causing black scab on jojoba.</title>
        <authorList>
            <person name="Stodart B."/>
            <person name="Jeffress S."/>
            <person name="Ash G."/>
            <person name="Arun Chinnappa K."/>
        </authorList>
    </citation>
    <scope>NUCLEOTIDE SEQUENCE [LARGE SCALE GENOMIC DNA]</scope>
    <source>
        <strain evidence="2 3">Hillstone_2</strain>
    </source>
</reference>
<dbReference type="Proteomes" id="UP000308133">
    <property type="component" value="Unassembled WGS sequence"/>
</dbReference>
<evidence type="ECO:0000256" key="1">
    <source>
        <dbReference type="SAM" id="MobiDB-lite"/>
    </source>
</evidence>
<organism evidence="2 3">
    <name type="scientific">Elsinoe australis</name>
    <dbReference type="NCBI Taxonomy" id="40998"/>
    <lineage>
        <taxon>Eukaryota</taxon>
        <taxon>Fungi</taxon>
        <taxon>Dikarya</taxon>
        <taxon>Ascomycota</taxon>
        <taxon>Pezizomycotina</taxon>
        <taxon>Dothideomycetes</taxon>
        <taxon>Dothideomycetidae</taxon>
        <taxon>Myriangiales</taxon>
        <taxon>Elsinoaceae</taxon>
        <taxon>Elsinoe</taxon>
    </lineage>
</organism>
<proteinExistence type="predicted"/>
<name>A0A4U7B984_9PEZI</name>
<protein>
    <submittedName>
        <fullName evidence="2">Uncharacterized protein</fullName>
    </submittedName>
</protein>
<feature type="compositionally biased region" description="Polar residues" evidence="1">
    <location>
        <begin position="52"/>
        <end position="70"/>
    </location>
</feature>
<accession>A0A4U7B984</accession>
<feature type="region of interest" description="Disordered" evidence="1">
    <location>
        <begin position="1"/>
        <end position="105"/>
    </location>
</feature>
<dbReference type="EMBL" id="PTQR01000013">
    <property type="protein sequence ID" value="TKX26391.1"/>
    <property type="molecule type" value="Genomic_DNA"/>
</dbReference>
<evidence type="ECO:0000313" key="2">
    <source>
        <dbReference type="EMBL" id="TKX26391.1"/>
    </source>
</evidence>
<dbReference type="AlphaFoldDB" id="A0A4U7B984"/>